<reference evidence="1 2" key="1">
    <citation type="submission" date="2018-08" db="EMBL/GenBank/DDBJ databases">
        <title>EfsSzw_1, Complete genome sequences of 3 novel enterobacteria, Pakpunavirus like phages.</title>
        <authorList>
            <person name="Yuan S."/>
            <person name="Ma Y."/>
            <person name="Liu Q."/>
        </authorList>
    </citation>
    <scope>NUCLEOTIDE SEQUENCE [LARGE SCALE GENOMIC DNA]</scope>
</reference>
<gene>
    <name evidence="1" type="ORF">EfsSzw1_3</name>
</gene>
<organism evidence="1 2">
    <name type="scientific">Enterococcus phage EfsSzw-1</name>
    <dbReference type="NCBI Taxonomy" id="2419745"/>
    <lineage>
        <taxon>Viruses</taxon>
        <taxon>Duplodnaviria</taxon>
        <taxon>Heunggongvirae</taxon>
        <taxon>Uroviricota</taxon>
        <taxon>Caudoviricetes</taxon>
        <taxon>Herelleviridae</taxon>
        <taxon>Brockvirinae</taxon>
        <taxon>Schiekvirus</taxon>
        <taxon>Schiekvirus Efsszw1</taxon>
    </lineage>
</organism>
<dbReference type="EMBL" id="MH791397">
    <property type="protein sequence ID" value="QAX97478.1"/>
    <property type="molecule type" value="Genomic_DNA"/>
</dbReference>
<evidence type="ECO:0000313" key="1">
    <source>
        <dbReference type="EMBL" id="QAX97478.1"/>
    </source>
</evidence>
<keyword evidence="2" id="KW-1185">Reference proteome</keyword>
<dbReference type="Proteomes" id="UP000289690">
    <property type="component" value="Segment"/>
</dbReference>
<name>A0A411B791_9CAUD</name>
<accession>A0A411B791</accession>
<proteinExistence type="predicted"/>
<sequence>MENTKKYTLEGLKQLARESGFEIEEVKPKLHEVSRYYWSGSIYGGSDFIFIDHDLKIIVTGNTRATKSDMYISRNNIECKRKRDLNEEKAYYEELGYQVFSNSVFSYEALNLLRNGSVDRSINKSYSLKELLALSNTEMEEKVFPSK</sequence>
<protein>
    <submittedName>
        <fullName evidence="1">Uncharacterized protein</fullName>
    </submittedName>
</protein>
<evidence type="ECO:0000313" key="2">
    <source>
        <dbReference type="Proteomes" id="UP000289690"/>
    </source>
</evidence>